<evidence type="ECO:0000256" key="1">
    <source>
        <dbReference type="ARBA" id="ARBA00001924"/>
    </source>
</evidence>
<dbReference type="Pfam" id="PF03404">
    <property type="entry name" value="Mo-co_dimer"/>
    <property type="match status" value="1"/>
</dbReference>
<evidence type="ECO:0000256" key="2">
    <source>
        <dbReference type="ARBA" id="ARBA00022505"/>
    </source>
</evidence>
<evidence type="ECO:0000259" key="5">
    <source>
        <dbReference type="Pfam" id="PF00174"/>
    </source>
</evidence>
<dbReference type="PRINTS" id="PR00407">
    <property type="entry name" value="EUMOPTERIN"/>
</dbReference>
<dbReference type="GO" id="GO:0008482">
    <property type="term" value="F:sulfite oxidase activity"/>
    <property type="evidence" value="ECO:0007669"/>
    <property type="project" value="TreeGrafter"/>
</dbReference>
<dbReference type="Pfam" id="PF00174">
    <property type="entry name" value="Oxidored_molyb"/>
    <property type="match status" value="1"/>
</dbReference>
<keyword evidence="3" id="KW-0479">Metal-binding</keyword>
<dbReference type="PROSITE" id="PS51318">
    <property type="entry name" value="TAT"/>
    <property type="match status" value="1"/>
</dbReference>
<dbReference type="PANTHER" id="PTHR19372">
    <property type="entry name" value="SULFITE REDUCTASE"/>
    <property type="match status" value="1"/>
</dbReference>
<dbReference type="InterPro" id="IPR006311">
    <property type="entry name" value="TAT_signal"/>
</dbReference>
<name>A0A0M2UQ99_9BACT</name>
<dbReference type="InterPro" id="IPR000572">
    <property type="entry name" value="OxRdtase_Mopterin-bd_dom"/>
</dbReference>
<evidence type="ECO:0000313" key="8">
    <source>
        <dbReference type="Proteomes" id="UP000034954"/>
    </source>
</evidence>
<proteinExistence type="predicted"/>
<evidence type="ECO:0000313" key="7">
    <source>
        <dbReference type="EMBL" id="KKO18062.1"/>
    </source>
</evidence>
<keyword evidence="2" id="KW-0500">Molybdenum</keyword>
<keyword evidence="4" id="KW-0560">Oxidoreductase</keyword>
<protein>
    <submittedName>
        <fullName evidence="7">Sulfite:cytochrome c oxidoreductase subunit</fullName>
    </submittedName>
</protein>
<dbReference type="SUPFAM" id="SSF81296">
    <property type="entry name" value="E set domains"/>
    <property type="match status" value="1"/>
</dbReference>
<evidence type="ECO:0000256" key="4">
    <source>
        <dbReference type="ARBA" id="ARBA00023002"/>
    </source>
</evidence>
<feature type="domain" description="Oxidoreductase molybdopterin-binding" evidence="5">
    <location>
        <begin position="108"/>
        <end position="281"/>
    </location>
</feature>
<dbReference type="Gene3D" id="3.90.420.10">
    <property type="entry name" value="Oxidoreductase, molybdopterin-binding domain"/>
    <property type="match status" value="1"/>
</dbReference>
<dbReference type="InterPro" id="IPR005066">
    <property type="entry name" value="MoCF_OxRdtse_dimer"/>
</dbReference>
<dbReference type="GO" id="GO:0006790">
    <property type="term" value="P:sulfur compound metabolic process"/>
    <property type="evidence" value="ECO:0007669"/>
    <property type="project" value="TreeGrafter"/>
</dbReference>
<evidence type="ECO:0000259" key="6">
    <source>
        <dbReference type="Pfam" id="PF03404"/>
    </source>
</evidence>
<gene>
    <name evidence="7" type="ORF">BROFUL_03248</name>
</gene>
<dbReference type="SUPFAM" id="SSF56524">
    <property type="entry name" value="Oxidoreductase molybdopterin-binding domain"/>
    <property type="match status" value="1"/>
</dbReference>
<comment type="cofactor">
    <cofactor evidence="1">
        <name>Mo-molybdopterin</name>
        <dbReference type="ChEBI" id="CHEBI:71302"/>
    </cofactor>
</comment>
<accession>A0A0M2UQ99</accession>
<dbReference type="GO" id="GO:0020037">
    <property type="term" value="F:heme binding"/>
    <property type="evidence" value="ECO:0007669"/>
    <property type="project" value="TreeGrafter"/>
</dbReference>
<dbReference type="Gene3D" id="2.60.40.650">
    <property type="match status" value="1"/>
</dbReference>
<dbReference type="GO" id="GO:0030151">
    <property type="term" value="F:molybdenum ion binding"/>
    <property type="evidence" value="ECO:0007669"/>
    <property type="project" value="InterPro"/>
</dbReference>
<dbReference type="PANTHER" id="PTHR19372:SF7">
    <property type="entry name" value="SULFITE OXIDASE, MITOCHONDRIAL"/>
    <property type="match status" value="1"/>
</dbReference>
<dbReference type="EMBL" id="LAQJ01000297">
    <property type="protein sequence ID" value="KKO18062.1"/>
    <property type="molecule type" value="Genomic_DNA"/>
</dbReference>
<dbReference type="Proteomes" id="UP000034954">
    <property type="component" value="Unassembled WGS sequence"/>
</dbReference>
<dbReference type="PATRIC" id="fig|380242.3.peg.4004"/>
<dbReference type="InterPro" id="IPR036374">
    <property type="entry name" value="OxRdtase_Mopterin-bd_sf"/>
</dbReference>
<evidence type="ECO:0000256" key="3">
    <source>
        <dbReference type="ARBA" id="ARBA00022723"/>
    </source>
</evidence>
<keyword evidence="8" id="KW-1185">Reference proteome</keyword>
<reference evidence="7 8" key="1">
    <citation type="journal article" date="2013" name="BMC Microbiol.">
        <title>Identification of the type II cytochrome c maturation pathway in anammox bacteria by comparative genomics.</title>
        <authorList>
            <person name="Ferousi C."/>
            <person name="Speth D.R."/>
            <person name="Reimann J."/>
            <person name="Op den Camp H.J."/>
            <person name="Allen J.W."/>
            <person name="Keltjens J.T."/>
            <person name="Jetten M.S."/>
        </authorList>
    </citation>
    <scope>NUCLEOTIDE SEQUENCE [LARGE SCALE GENOMIC DNA]</scope>
    <source>
        <strain evidence="7">RU1</strain>
    </source>
</reference>
<dbReference type="InterPro" id="IPR008335">
    <property type="entry name" value="Mopterin_OxRdtase_euk"/>
</dbReference>
<dbReference type="AlphaFoldDB" id="A0A0M2UQ99"/>
<sequence>MTAEKTGAVSRRFLLKMLGGGAAWLGLNKLPSAIAQVSGQAIQQMPAFTGPEVNPYWGAVGPFVIYPQKLPLIQLTDRPVQLETPRHYFLTPFTPNAAFYVRWHLEGIPSAVNLSEWRLLVEGNVGKSLALSMADLMKQYKPVSLAAVNQCSGNSRSRFQPRVPGAQWGNGAMGNALFTGVSLKDLLDAAGVKAGSLCVQFEGLEKGRGLKESVAYRYLKSLNLNDPVIHETIVAYEMNGEPLPMLNGFPVRLVVPGKFSTYWIKALTWIRVLTEPDTNFWMTKTYCVPDTPRGNITLKDVKDGHVKMIPVGTMPVRSFIITPDGSGKIPVGMPVTVRGIAFSGYGHVVNVEISEDDGKTWSKARLGDDYGKYSFRTWETTWIPKHTGRYALAVRATDEKGNTQTSEEFWNPKGYLWNTIEQQEVMVDAAQ</sequence>
<feature type="domain" description="Moybdenum cofactor oxidoreductase dimerisation" evidence="6">
    <location>
        <begin position="313"/>
        <end position="419"/>
    </location>
</feature>
<organism evidence="7 8">
    <name type="scientific">Candidatus Brocadia fulgida</name>
    <dbReference type="NCBI Taxonomy" id="380242"/>
    <lineage>
        <taxon>Bacteria</taxon>
        <taxon>Pseudomonadati</taxon>
        <taxon>Planctomycetota</taxon>
        <taxon>Candidatus Brocadiia</taxon>
        <taxon>Candidatus Brocadiales</taxon>
        <taxon>Candidatus Brocadiaceae</taxon>
        <taxon>Candidatus Brocadia</taxon>
    </lineage>
</organism>
<comment type="caution">
    <text evidence="7">The sequence shown here is derived from an EMBL/GenBank/DDBJ whole genome shotgun (WGS) entry which is preliminary data.</text>
</comment>
<dbReference type="GO" id="GO:0043546">
    <property type="term" value="F:molybdopterin cofactor binding"/>
    <property type="evidence" value="ECO:0007669"/>
    <property type="project" value="TreeGrafter"/>
</dbReference>
<dbReference type="InterPro" id="IPR014756">
    <property type="entry name" value="Ig_E-set"/>
</dbReference>